<dbReference type="GO" id="GO:0005741">
    <property type="term" value="C:mitochondrial outer membrane"/>
    <property type="evidence" value="ECO:0007669"/>
    <property type="project" value="UniProtKB-SubCell"/>
</dbReference>
<dbReference type="InterPro" id="IPR017938">
    <property type="entry name" value="Riboflavin_synthase-like_b-brl"/>
</dbReference>
<evidence type="ECO:0000256" key="1">
    <source>
        <dbReference type="ARBA" id="ARBA00001974"/>
    </source>
</evidence>
<feature type="binding site" evidence="13">
    <location>
        <position position="128"/>
    </location>
    <ligand>
        <name>FAD</name>
        <dbReference type="ChEBI" id="CHEBI:57692"/>
    </ligand>
</feature>
<evidence type="ECO:0000256" key="12">
    <source>
        <dbReference type="ARBA" id="ARBA00041256"/>
    </source>
</evidence>
<dbReference type="CDD" id="cd06183">
    <property type="entry name" value="cyt_b5_reduct_like"/>
    <property type="match status" value="1"/>
</dbReference>
<dbReference type="InterPro" id="IPR001433">
    <property type="entry name" value="OxRdtase_FAD/NAD-bd"/>
</dbReference>
<dbReference type="Pfam" id="PF00970">
    <property type="entry name" value="FAD_binding_6"/>
    <property type="match status" value="1"/>
</dbReference>
<keyword evidence="5 13" id="KW-0285">Flavoprotein</keyword>
<dbReference type="SUPFAM" id="SSF63380">
    <property type="entry name" value="Riboflavin synthase domain-like"/>
    <property type="match status" value="1"/>
</dbReference>
<gene>
    <name evidence="15" type="ORF">UCRPC4_g06218</name>
</gene>
<evidence type="ECO:0000256" key="11">
    <source>
        <dbReference type="ARBA" id="ARBA00039435"/>
    </source>
</evidence>
<dbReference type="GO" id="GO:0090524">
    <property type="term" value="F:cytochrome-b5 reductase activity, acting on NADH"/>
    <property type="evidence" value="ECO:0007669"/>
    <property type="project" value="UniProtKB-EC"/>
</dbReference>
<feature type="binding site" evidence="13">
    <location>
        <position position="196"/>
    </location>
    <ligand>
        <name>FAD</name>
        <dbReference type="ChEBI" id="CHEBI:57692"/>
    </ligand>
</feature>
<dbReference type="PANTHER" id="PTHR19370:SF171">
    <property type="entry name" value="NADH-CYTOCHROME B5 REDUCTASE 2"/>
    <property type="match status" value="1"/>
</dbReference>
<comment type="subcellular location">
    <subcellularLocation>
        <location evidence="2">Mitochondrion outer membrane</location>
        <topology evidence="2">Single-pass membrane protein</topology>
    </subcellularLocation>
</comment>
<dbReference type="Gene3D" id="3.40.50.80">
    <property type="entry name" value="Nucleotide-binding domain of ferredoxin-NADP reductase (FNR) module"/>
    <property type="match status" value="1"/>
</dbReference>
<keyword evidence="16" id="KW-1185">Reference proteome</keyword>
<dbReference type="InterPro" id="IPR017927">
    <property type="entry name" value="FAD-bd_FR_type"/>
</dbReference>
<accession>A0A0G2FUS7</accession>
<evidence type="ECO:0000256" key="13">
    <source>
        <dbReference type="PIRSR" id="PIRSR601834-1"/>
    </source>
</evidence>
<evidence type="ECO:0000313" key="16">
    <source>
        <dbReference type="Proteomes" id="UP000053317"/>
    </source>
</evidence>
<evidence type="ECO:0000256" key="9">
    <source>
        <dbReference type="ARBA" id="ARBA00023136"/>
    </source>
</evidence>
<dbReference type="SUPFAM" id="SSF52343">
    <property type="entry name" value="Ferredoxin reductase-like, C-terminal NADP-linked domain"/>
    <property type="match status" value="1"/>
</dbReference>
<keyword evidence="7 13" id="KW-0274">FAD</keyword>
<evidence type="ECO:0000256" key="3">
    <source>
        <dbReference type="ARBA" id="ARBA00006105"/>
    </source>
</evidence>
<sequence length="354" mass="37725">MFTRATLTSRPVITSAAILGAGAASFYLTRPKPIQFESAMNPGAGTQLAPDTMTNTTKAGIAAPKKTFTFPVWSHGLKVSRVEQINHDTKKITFELPEQDSISGIPPSAAVLTQHTPSGAWFPVFRPYTPISSPDTPGSLTLLVKKYPQGRASAHLHSLIPGSTLTFRGPIPGYAYTPSPTTTRSILLIAGGAGITPLYSLTKSILSDPTDKTRIELIWGVNGPQDMVLRSELSALESQHPERLSVTYAISGPSSDLSRSDPQKFPEGRITKTILEQVIRKFESQPTSSSSSAAAAAKAKVSSQSKSDPTVWGDAKGTKVFLCGPPAMEESIASKKTGGILGELGIGKKEVYRF</sequence>
<feature type="binding site" evidence="13">
    <location>
        <position position="153"/>
    </location>
    <ligand>
        <name>FAD</name>
        <dbReference type="ChEBI" id="CHEBI:57692"/>
    </ligand>
</feature>
<evidence type="ECO:0000256" key="8">
    <source>
        <dbReference type="ARBA" id="ARBA00023002"/>
    </source>
</evidence>
<dbReference type="InterPro" id="IPR001834">
    <property type="entry name" value="CBR-like"/>
</dbReference>
<evidence type="ECO:0000259" key="14">
    <source>
        <dbReference type="PROSITE" id="PS51384"/>
    </source>
</evidence>
<feature type="binding site" evidence="13">
    <location>
        <position position="143"/>
    </location>
    <ligand>
        <name>FAD</name>
        <dbReference type="ChEBI" id="CHEBI:57692"/>
    </ligand>
</feature>
<keyword evidence="6" id="KW-1000">Mitochondrion outer membrane</keyword>
<proteinExistence type="inferred from homology"/>
<keyword evidence="9" id="KW-0472">Membrane</keyword>
<evidence type="ECO:0000256" key="6">
    <source>
        <dbReference type="ARBA" id="ARBA00022787"/>
    </source>
</evidence>
<comment type="similarity">
    <text evidence="3">Belongs to the flavoprotein pyridine nucleotide cytochrome reductase family.</text>
</comment>
<dbReference type="Proteomes" id="UP000053317">
    <property type="component" value="Unassembled WGS sequence"/>
</dbReference>
<dbReference type="EC" id="1.6.2.2" evidence="4"/>
<dbReference type="InterPro" id="IPR039261">
    <property type="entry name" value="FNR_nucleotide-bd"/>
</dbReference>
<reference evidence="15 16" key="2">
    <citation type="submission" date="2015-05" db="EMBL/GenBank/DDBJ databases">
        <authorList>
            <person name="Morales-Cruz A."/>
            <person name="Amrine K.C."/>
            <person name="Cantu D."/>
        </authorList>
    </citation>
    <scope>NUCLEOTIDE SEQUENCE [LARGE SCALE GENOMIC DNA]</scope>
    <source>
        <strain evidence="15">UCRPC4</strain>
    </source>
</reference>
<name>A0A0G2FUS7_PHACM</name>
<dbReference type="Gene3D" id="2.40.30.10">
    <property type="entry name" value="Translation factors"/>
    <property type="match status" value="1"/>
</dbReference>
<protein>
    <recommendedName>
        <fullName evidence="11">NADH-cytochrome b5 reductase 2</fullName>
        <ecNumber evidence="4">1.6.2.2</ecNumber>
    </recommendedName>
    <alternativeName>
        <fullName evidence="12">Mitochondrial cytochrome b reductase</fullName>
    </alternativeName>
</protein>
<evidence type="ECO:0000256" key="10">
    <source>
        <dbReference type="ARBA" id="ARBA00037464"/>
    </source>
</evidence>
<evidence type="ECO:0000256" key="4">
    <source>
        <dbReference type="ARBA" id="ARBA00012011"/>
    </source>
</evidence>
<dbReference type="AlphaFoldDB" id="A0A0G2FUS7"/>
<evidence type="ECO:0000256" key="7">
    <source>
        <dbReference type="ARBA" id="ARBA00022827"/>
    </source>
</evidence>
<dbReference type="InterPro" id="IPR008333">
    <property type="entry name" value="Cbr1-like_FAD-bd_dom"/>
</dbReference>
<dbReference type="Pfam" id="PF00175">
    <property type="entry name" value="NAD_binding_1"/>
    <property type="match status" value="1"/>
</dbReference>
<dbReference type="EMBL" id="LCWF01000179">
    <property type="protein sequence ID" value="KKY15653.1"/>
    <property type="molecule type" value="Genomic_DNA"/>
</dbReference>
<keyword evidence="8" id="KW-0560">Oxidoreductase</keyword>
<comment type="caution">
    <text evidence="15">The sequence shown here is derived from an EMBL/GenBank/DDBJ whole genome shotgun (WGS) entry which is preliminary data.</text>
</comment>
<dbReference type="PRINTS" id="PR00406">
    <property type="entry name" value="CYTB5RDTASE"/>
</dbReference>
<comment type="cofactor">
    <cofactor evidence="1 13">
        <name>FAD</name>
        <dbReference type="ChEBI" id="CHEBI:57692"/>
    </cofactor>
</comment>
<evidence type="ECO:0000256" key="5">
    <source>
        <dbReference type="ARBA" id="ARBA00022630"/>
    </source>
</evidence>
<feature type="binding site" evidence="13">
    <location>
        <position position="127"/>
    </location>
    <ligand>
        <name>FAD</name>
        <dbReference type="ChEBI" id="CHEBI:57692"/>
    </ligand>
</feature>
<feature type="binding site" evidence="13">
    <location>
        <position position="145"/>
    </location>
    <ligand>
        <name>FAD</name>
        <dbReference type="ChEBI" id="CHEBI:57692"/>
    </ligand>
</feature>
<comment type="function">
    <text evidence="10">May mediate the reduction of outer membrane cytochrome b5.</text>
</comment>
<dbReference type="PROSITE" id="PS51384">
    <property type="entry name" value="FAD_FR"/>
    <property type="match status" value="1"/>
</dbReference>
<keyword evidence="6" id="KW-0496">Mitochondrion</keyword>
<evidence type="ECO:0000256" key="2">
    <source>
        <dbReference type="ARBA" id="ARBA00004572"/>
    </source>
</evidence>
<feature type="binding site" evidence="13">
    <location>
        <position position="126"/>
    </location>
    <ligand>
        <name>FAD</name>
        <dbReference type="ChEBI" id="CHEBI:57692"/>
    </ligand>
</feature>
<dbReference type="OrthoDB" id="432685at2759"/>
<evidence type="ECO:0000313" key="15">
    <source>
        <dbReference type="EMBL" id="KKY15653.1"/>
    </source>
</evidence>
<organism evidence="15 16">
    <name type="scientific">Phaeomoniella chlamydospora</name>
    <name type="common">Phaeoacremonium chlamydosporum</name>
    <dbReference type="NCBI Taxonomy" id="158046"/>
    <lineage>
        <taxon>Eukaryota</taxon>
        <taxon>Fungi</taxon>
        <taxon>Dikarya</taxon>
        <taxon>Ascomycota</taxon>
        <taxon>Pezizomycotina</taxon>
        <taxon>Eurotiomycetes</taxon>
        <taxon>Chaetothyriomycetidae</taxon>
        <taxon>Phaeomoniellales</taxon>
        <taxon>Phaeomoniellaceae</taxon>
        <taxon>Phaeomoniella</taxon>
    </lineage>
</organism>
<reference evidence="15 16" key="1">
    <citation type="submission" date="2015-05" db="EMBL/GenBank/DDBJ databases">
        <title>Distinctive expansion of gene families associated with plant cell wall degradation and secondary metabolism in the genomes of grapevine trunk pathogens.</title>
        <authorList>
            <person name="Lawrence D.P."/>
            <person name="Travadon R."/>
            <person name="Rolshausen P.E."/>
            <person name="Baumgartner K."/>
        </authorList>
    </citation>
    <scope>NUCLEOTIDE SEQUENCE [LARGE SCALE GENOMIC DNA]</scope>
    <source>
        <strain evidence="15">UCRPC4</strain>
    </source>
</reference>
<feature type="domain" description="FAD-binding FR-type" evidence="14">
    <location>
        <begin position="72"/>
        <end position="177"/>
    </location>
</feature>
<dbReference type="PANTHER" id="PTHR19370">
    <property type="entry name" value="NADH-CYTOCHROME B5 REDUCTASE"/>
    <property type="match status" value="1"/>
</dbReference>